<dbReference type="Proteomes" id="UP001592582">
    <property type="component" value="Unassembled WGS sequence"/>
</dbReference>
<dbReference type="InterPro" id="IPR021517">
    <property type="entry name" value="DUF3180"/>
</dbReference>
<gene>
    <name evidence="1" type="ORF">ACEZDG_15450</name>
</gene>
<evidence type="ECO:0000313" key="2">
    <source>
        <dbReference type="Proteomes" id="UP001592582"/>
    </source>
</evidence>
<sequence>MKALRPVVLLGITLVAGVLSWAGSQLWNSVGSLPGVPAAAPIVLAAVAVVLGATAYSLRGRLKAQRERVPGAKGVDPLSAARAVVLGQASALVSALVTGIYGGMGVFLLTMGDAVAARRGQSLTALFAVLAGIAVMAAGLWIQYICRLPDDPDAETVGGRTSADRS</sequence>
<dbReference type="Pfam" id="PF11377">
    <property type="entry name" value="DUF3180"/>
    <property type="match status" value="1"/>
</dbReference>
<name>A0ABV6VAF9_9ACTN</name>
<keyword evidence="2" id="KW-1185">Reference proteome</keyword>
<proteinExistence type="predicted"/>
<comment type="caution">
    <text evidence="1">The sequence shown here is derived from an EMBL/GenBank/DDBJ whole genome shotgun (WGS) entry which is preliminary data.</text>
</comment>
<reference evidence="1 2" key="1">
    <citation type="submission" date="2024-09" db="EMBL/GenBank/DDBJ databases">
        <authorList>
            <person name="Lee S.D."/>
        </authorList>
    </citation>
    <scope>NUCLEOTIDE SEQUENCE [LARGE SCALE GENOMIC DNA]</scope>
    <source>
        <strain evidence="1 2">N1-1</strain>
    </source>
</reference>
<accession>A0ABV6VAF9</accession>
<dbReference type="EMBL" id="JBHEZX010000006">
    <property type="protein sequence ID" value="MFC1410663.1"/>
    <property type="molecule type" value="Genomic_DNA"/>
</dbReference>
<evidence type="ECO:0000313" key="1">
    <source>
        <dbReference type="EMBL" id="MFC1410663.1"/>
    </source>
</evidence>
<protein>
    <submittedName>
        <fullName evidence="1">DUF3180 domain-containing protein</fullName>
    </submittedName>
</protein>
<organism evidence="1 2">
    <name type="scientific">Streptacidiphilus alkalitolerans</name>
    <dbReference type="NCBI Taxonomy" id="3342712"/>
    <lineage>
        <taxon>Bacteria</taxon>
        <taxon>Bacillati</taxon>
        <taxon>Actinomycetota</taxon>
        <taxon>Actinomycetes</taxon>
        <taxon>Kitasatosporales</taxon>
        <taxon>Streptomycetaceae</taxon>
        <taxon>Streptacidiphilus</taxon>
    </lineage>
</organism>